<dbReference type="Gene3D" id="1.10.10.10">
    <property type="entry name" value="Winged helix-like DNA-binding domain superfamily/Winged helix DNA-binding domain"/>
    <property type="match status" value="1"/>
</dbReference>
<protein>
    <submittedName>
        <fullName evidence="2">LuxR C-terminal-related transcriptional regulator</fullName>
    </submittedName>
</protein>
<dbReference type="PANTHER" id="PTHR34293">
    <property type="entry name" value="HTH-TYPE TRANSCRIPTIONAL REGULATOR TRMBL2"/>
    <property type="match status" value="1"/>
</dbReference>
<name>A0ABW4T8K5_9ACTN</name>
<dbReference type="EMBL" id="JBHUFV010000051">
    <property type="protein sequence ID" value="MFD1936704.1"/>
    <property type="molecule type" value="Genomic_DNA"/>
</dbReference>
<dbReference type="Pfam" id="PF00196">
    <property type="entry name" value="GerE"/>
    <property type="match status" value="1"/>
</dbReference>
<evidence type="ECO:0000259" key="1">
    <source>
        <dbReference type="PROSITE" id="PS50043"/>
    </source>
</evidence>
<reference evidence="3" key="1">
    <citation type="journal article" date="2019" name="Int. J. Syst. Evol. Microbiol.">
        <title>The Global Catalogue of Microorganisms (GCM) 10K type strain sequencing project: providing services to taxonomists for standard genome sequencing and annotation.</title>
        <authorList>
            <consortium name="The Broad Institute Genomics Platform"/>
            <consortium name="The Broad Institute Genome Sequencing Center for Infectious Disease"/>
            <person name="Wu L."/>
            <person name="Ma J."/>
        </authorList>
    </citation>
    <scope>NUCLEOTIDE SEQUENCE [LARGE SCALE GENOMIC DNA]</scope>
    <source>
        <strain evidence="3">ICMP 6774ER</strain>
    </source>
</reference>
<gene>
    <name evidence="2" type="ORF">ACFSKW_35060</name>
</gene>
<dbReference type="CDD" id="cd06170">
    <property type="entry name" value="LuxR_C_like"/>
    <property type="match status" value="1"/>
</dbReference>
<feature type="domain" description="HTH luxR-type" evidence="1">
    <location>
        <begin position="254"/>
        <end position="319"/>
    </location>
</feature>
<proteinExistence type="predicted"/>
<dbReference type="InterPro" id="IPR051797">
    <property type="entry name" value="TrmB-like"/>
</dbReference>
<dbReference type="InterPro" id="IPR000792">
    <property type="entry name" value="Tscrpt_reg_LuxR_C"/>
</dbReference>
<organism evidence="2 3">
    <name type="scientific">Nonomuraea mangrovi</name>
    <dbReference type="NCBI Taxonomy" id="2316207"/>
    <lineage>
        <taxon>Bacteria</taxon>
        <taxon>Bacillati</taxon>
        <taxon>Actinomycetota</taxon>
        <taxon>Actinomycetes</taxon>
        <taxon>Streptosporangiales</taxon>
        <taxon>Streptosporangiaceae</taxon>
        <taxon>Nonomuraea</taxon>
    </lineage>
</organism>
<dbReference type="PANTHER" id="PTHR34293:SF1">
    <property type="entry name" value="HTH-TYPE TRANSCRIPTIONAL REGULATOR TRMBL2"/>
    <property type="match status" value="1"/>
</dbReference>
<accession>A0ABW4T8K5</accession>
<dbReference type="SMART" id="SM00421">
    <property type="entry name" value="HTH_LUXR"/>
    <property type="match status" value="1"/>
</dbReference>
<dbReference type="SUPFAM" id="SSF46785">
    <property type="entry name" value="Winged helix' DNA-binding domain"/>
    <property type="match status" value="1"/>
</dbReference>
<sequence length="321" mass="35117">MFEVIGLNATSEVIYRTICERPAWGVAQLANHLGLPEARVRADLDHLAELHLVTCKSEAGPIKVVDPGIALRSLLLQRETDLINRQRELDAARAAINTLASELSHKEAGESERLDSLVAVRARLRELAASVRESCWSLLPGGPQSSDALESSRPLDKGALDRGISLRTIYQSSCRNDTATRAYVEWLASRGGENRTLPTLPLPLVIVDEKVALVPIDVKESRRGAMSLSSPGAVAVARVLFELLWDTATPWGEHRLDADGLTTQERELLRLLSNGMTDEAAGRALGISLRSVRRLAAALMVKLNARSRFEAGVRATQNKWL</sequence>
<dbReference type="InterPro" id="IPR016032">
    <property type="entry name" value="Sig_transdc_resp-reg_C-effctor"/>
</dbReference>
<keyword evidence="3" id="KW-1185">Reference proteome</keyword>
<dbReference type="InterPro" id="IPR036388">
    <property type="entry name" value="WH-like_DNA-bd_sf"/>
</dbReference>
<dbReference type="SUPFAM" id="SSF46894">
    <property type="entry name" value="C-terminal effector domain of the bipartite response regulators"/>
    <property type="match status" value="1"/>
</dbReference>
<dbReference type="PROSITE" id="PS50043">
    <property type="entry name" value="HTH_LUXR_2"/>
    <property type="match status" value="1"/>
</dbReference>
<comment type="caution">
    <text evidence="2">The sequence shown here is derived from an EMBL/GenBank/DDBJ whole genome shotgun (WGS) entry which is preliminary data.</text>
</comment>
<evidence type="ECO:0000313" key="2">
    <source>
        <dbReference type="EMBL" id="MFD1936704.1"/>
    </source>
</evidence>
<dbReference type="Proteomes" id="UP001597368">
    <property type="component" value="Unassembled WGS sequence"/>
</dbReference>
<evidence type="ECO:0000313" key="3">
    <source>
        <dbReference type="Proteomes" id="UP001597368"/>
    </source>
</evidence>
<dbReference type="InterPro" id="IPR036390">
    <property type="entry name" value="WH_DNA-bd_sf"/>
</dbReference>
<dbReference type="RefSeq" id="WP_379577227.1">
    <property type="nucleotide sequence ID" value="NZ_JBHUFV010000051.1"/>
</dbReference>